<evidence type="ECO:0000313" key="14">
    <source>
        <dbReference type="EMBL" id="RIH99662.1"/>
    </source>
</evidence>
<dbReference type="PANTHER" id="PTHR30580">
    <property type="entry name" value="PRIMOSOMAL PROTEIN N"/>
    <property type="match status" value="1"/>
</dbReference>
<dbReference type="EMBL" id="NDHY01000015">
    <property type="protein sequence ID" value="RIH99662.1"/>
    <property type="molecule type" value="Genomic_DNA"/>
</dbReference>
<comment type="caution">
    <text evidence="14">The sequence shown here is derived from an EMBL/GenBank/DDBJ whole genome shotgun (WGS) entry which is preliminary data.</text>
</comment>
<evidence type="ECO:0000256" key="5">
    <source>
        <dbReference type="ARBA" id="ARBA00022801"/>
    </source>
</evidence>
<keyword evidence="6" id="KW-0347">Helicase</keyword>
<name>A0A399FWZ0_UNCN2</name>
<evidence type="ECO:0000256" key="3">
    <source>
        <dbReference type="ARBA" id="ARBA00022723"/>
    </source>
</evidence>
<evidence type="ECO:0000256" key="12">
    <source>
        <dbReference type="ARBA" id="ARBA00048988"/>
    </source>
</evidence>
<keyword evidence="9" id="KW-0238">DNA-binding</keyword>
<keyword evidence="2" id="KW-0235">DNA replication</keyword>
<dbReference type="GO" id="GO:0043138">
    <property type="term" value="F:3'-5' DNA helicase activity"/>
    <property type="evidence" value="ECO:0007669"/>
    <property type="project" value="UniProtKB-EC"/>
</dbReference>
<keyword evidence="1" id="KW-0639">Primosome</keyword>
<dbReference type="Gene3D" id="3.40.50.300">
    <property type="entry name" value="P-loop containing nucleotide triphosphate hydrolases"/>
    <property type="match status" value="2"/>
</dbReference>
<evidence type="ECO:0000256" key="1">
    <source>
        <dbReference type="ARBA" id="ARBA00022515"/>
    </source>
</evidence>
<evidence type="ECO:0000259" key="13">
    <source>
        <dbReference type="PROSITE" id="PS51192"/>
    </source>
</evidence>
<organism evidence="14 15">
    <name type="scientific">candidate division NPL-UPA2 bacterium Unc8</name>
    <dbReference type="NCBI Taxonomy" id="1980939"/>
    <lineage>
        <taxon>Bacteria</taxon>
    </lineage>
</organism>
<dbReference type="InterPro" id="IPR041222">
    <property type="entry name" value="PriA_3primeBD"/>
</dbReference>
<dbReference type="GO" id="GO:1990077">
    <property type="term" value="C:primosome complex"/>
    <property type="evidence" value="ECO:0007669"/>
    <property type="project" value="UniProtKB-KW"/>
</dbReference>
<evidence type="ECO:0000256" key="2">
    <source>
        <dbReference type="ARBA" id="ARBA00022705"/>
    </source>
</evidence>
<dbReference type="InterPro" id="IPR014001">
    <property type="entry name" value="Helicase_ATP-bd"/>
</dbReference>
<dbReference type="GO" id="GO:0003677">
    <property type="term" value="F:DNA binding"/>
    <property type="evidence" value="ECO:0007669"/>
    <property type="project" value="UniProtKB-KW"/>
</dbReference>
<gene>
    <name evidence="14" type="ORF">B9J77_04865</name>
</gene>
<dbReference type="PROSITE" id="PS51192">
    <property type="entry name" value="HELICASE_ATP_BIND_1"/>
    <property type="match status" value="1"/>
</dbReference>
<dbReference type="GO" id="GO:0006302">
    <property type="term" value="P:double-strand break repair"/>
    <property type="evidence" value="ECO:0007669"/>
    <property type="project" value="TreeGrafter"/>
</dbReference>
<keyword evidence="3" id="KW-0479">Metal-binding</keyword>
<evidence type="ECO:0000256" key="7">
    <source>
        <dbReference type="ARBA" id="ARBA00022833"/>
    </source>
</evidence>
<protein>
    <recommendedName>
        <fullName evidence="11">DNA 3'-5' helicase</fullName>
        <ecNumber evidence="11">5.6.2.4</ecNumber>
    </recommendedName>
</protein>
<evidence type="ECO:0000256" key="9">
    <source>
        <dbReference type="ARBA" id="ARBA00023125"/>
    </source>
</evidence>
<evidence type="ECO:0000256" key="8">
    <source>
        <dbReference type="ARBA" id="ARBA00022840"/>
    </source>
</evidence>
<dbReference type="GO" id="GO:0016787">
    <property type="term" value="F:hydrolase activity"/>
    <property type="evidence" value="ECO:0007669"/>
    <property type="project" value="UniProtKB-KW"/>
</dbReference>
<keyword evidence="10" id="KW-0413">Isomerase</keyword>
<accession>A0A399FWZ0</accession>
<dbReference type="Proteomes" id="UP000266287">
    <property type="component" value="Unassembled WGS sequence"/>
</dbReference>
<dbReference type="AlphaFoldDB" id="A0A399FWZ0"/>
<proteinExistence type="predicted"/>
<evidence type="ECO:0000313" key="15">
    <source>
        <dbReference type="Proteomes" id="UP000266287"/>
    </source>
</evidence>
<dbReference type="EC" id="5.6.2.4" evidence="11"/>
<dbReference type="Gene3D" id="3.40.1440.60">
    <property type="entry name" value="PriA, 3(prime) DNA-binding domain"/>
    <property type="match status" value="1"/>
</dbReference>
<comment type="catalytic activity">
    <reaction evidence="12">
        <text>ATP + H2O = ADP + phosphate + H(+)</text>
        <dbReference type="Rhea" id="RHEA:13065"/>
        <dbReference type="ChEBI" id="CHEBI:15377"/>
        <dbReference type="ChEBI" id="CHEBI:15378"/>
        <dbReference type="ChEBI" id="CHEBI:30616"/>
        <dbReference type="ChEBI" id="CHEBI:43474"/>
        <dbReference type="ChEBI" id="CHEBI:456216"/>
        <dbReference type="EC" id="5.6.2.4"/>
    </reaction>
</comment>
<sequence>MRRETFEKPLREVPAGAFFMLMRSYAKVVVGVPVEKAFYYALPEEMTGEVIPGVRVVVPFSGRKLTGYVVGLSREKPDVSLREIAEIVDSSPIFDGEMLKLTRWVSDYYCCPWGEALHAAFPPGVRMKKKKSFSPEELSSPPAESLSSSVTLLHHANRGGGKIEFYLQAIKQALKQGRQALVLFPEVSHFQNILNLLRFQFREKIAILHGRLLPWERYHEWLRMRSGAARVVIGTRSAVFAPLVNLGLIIVDEESNPLYKEKRTPAYHAREVALERARLWKVPLILGAQAPSLESYFQAERGKYKLMVLSPAGEKKELPEIEIADLRREFSSRRVRWALSLELRQEIEACLRRGEQTVLFISRRGAGTQKLIDEVGRLFPNARLGKAGTAYEEGTRAQRHKGTKYEETISLFRRGKIDILIGTQAVLKELGGERLSLVGIISADTILNIGNFRAAEKMFQLLTQVSNSLLGKQNGKVIIQTYNPAHYSILNVGDYPQFYREEVEFRRQLNYPPFTSLINIMIKDEEAFRRLIAILEANRDEGVEILPSKAGMRGQQIIIKGENLAGMRRVIRGELSSSRWNKAGVKVDVDPVEQ</sequence>
<dbReference type="FunFam" id="3.40.1440.60:FF:000001">
    <property type="entry name" value="Primosomal protein N"/>
    <property type="match status" value="1"/>
</dbReference>
<dbReference type="FunFam" id="3.40.50.300:FF:000489">
    <property type="entry name" value="Primosome assembly protein PriA"/>
    <property type="match status" value="1"/>
</dbReference>
<keyword evidence="5" id="KW-0378">Hydrolase</keyword>
<keyword evidence="8" id="KW-0067">ATP-binding</keyword>
<keyword evidence="7" id="KW-0862">Zinc</keyword>
<keyword evidence="4" id="KW-0547">Nucleotide-binding</keyword>
<dbReference type="Pfam" id="PF17764">
    <property type="entry name" value="PriA_3primeBD"/>
    <property type="match status" value="1"/>
</dbReference>
<evidence type="ECO:0000256" key="4">
    <source>
        <dbReference type="ARBA" id="ARBA00022741"/>
    </source>
</evidence>
<dbReference type="PANTHER" id="PTHR30580:SF0">
    <property type="entry name" value="PRIMOSOMAL PROTEIN N"/>
    <property type="match status" value="1"/>
</dbReference>
<dbReference type="GO" id="GO:0005524">
    <property type="term" value="F:ATP binding"/>
    <property type="evidence" value="ECO:0007669"/>
    <property type="project" value="UniProtKB-KW"/>
</dbReference>
<evidence type="ECO:0000256" key="11">
    <source>
        <dbReference type="ARBA" id="ARBA00034808"/>
    </source>
</evidence>
<dbReference type="GO" id="GO:0006310">
    <property type="term" value="P:DNA recombination"/>
    <property type="evidence" value="ECO:0007669"/>
    <property type="project" value="TreeGrafter"/>
</dbReference>
<evidence type="ECO:0000256" key="10">
    <source>
        <dbReference type="ARBA" id="ARBA00023235"/>
    </source>
</evidence>
<evidence type="ECO:0000256" key="6">
    <source>
        <dbReference type="ARBA" id="ARBA00022806"/>
    </source>
</evidence>
<dbReference type="GO" id="GO:0006269">
    <property type="term" value="P:DNA replication, synthesis of primer"/>
    <property type="evidence" value="ECO:0007669"/>
    <property type="project" value="UniProtKB-KW"/>
</dbReference>
<feature type="domain" description="Helicase ATP-binding" evidence="13">
    <location>
        <begin position="143"/>
        <end position="309"/>
    </location>
</feature>
<dbReference type="InterPro" id="IPR042115">
    <property type="entry name" value="PriA_3primeBD_sf"/>
</dbReference>
<dbReference type="GO" id="GO:0006270">
    <property type="term" value="P:DNA replication initiation"/>
    <property type="evidence" value="ECO:0007669"/>
    <property type="project" value="TreeGrafter"/>
</dbReference>
<reference evidence="14 15" key="1">
    <citation type="submission" date="2018-08" db="EMBL/GenBank/DDBJ databases">
        <title>Draft genome of candidate division NPL-UPA2 bacterium Unc8 that adapted to ultra-basic serpentinizing groundwater.</title>
        <authorList>
            <person name="Ishii S."/>
            <person name="Suzuki S."/>
            <person name="Nealson K.H."/>
        </authorList>
    </citation>
    <scope>NUCLEOTIDE SEQUENCE [LARGE SCALE GENOMIC DNA]</scope>
    <source>
        <strain evidence="14">Unc8</strain>
    </source>
</reference>
<dbReference type="GO" id="GO:0046872">
    <property type="term" value="F:metal ion binding"/>
    <property type="evidence" value="ECO:0007669"/>
    <property type="project" value="UniProtKB-KW"/>
</dbReference>
<dbReference type="SUPFAM" id="SSF52540">
    <property type="entry name" value="P-loop containing nucleoside triphosphate hydrolases"/>
    <property type="match status" value="2"/>
</dbReference>
<dbReference type="InterPro" id="IPR027417">
    <property type="entry name" value="P-loop_NTPase"/>
</dbReference>